<sequence length="386" mass="43347">MLNAFFADLHIHIGRDMYHRPVKITGSKTLTLSNILEEANVRKGIHLIGVVDCHVPSVQEEIENLIQQGKAEELSQGGIRFGNVTLLLGSEIEIYDENCQGPIHVLCFLPTLAKIAQFTAWLRERVTNIQLSSQRYYGTALELQQKVKALAGIFIPAHVFTPFKSLYGKGVQASLKEVFDPTLIDGIELGLSSDSTMADQLEELHAYSFLSNSDAHSLKKIGREYQEILLAEPNFTEFFLALKEQEGRKILRNFGFNPMLGKYYSTVCVNGHQQAHSQKQCPVCGVEKFIMGVAERIKFLANATTSKQDRPPYFHHVPLEYLPKLGLKTYEKLIQAFHTEMNILHEVTYEELLEVIPSSLAKKIIEMRKGNISIQPGGGGTYGKVK</sequence>
<keyword evidence="1" id="KW-0540">Nuclease</keyword>
<dbReference type="PANTHER" id="PTHR40084">
    <property type="entry name" value="PHOSPHOHYDROLASE, PHP FAMILY"/>
    <property type="match status" value="1"/>
</dbReference>
<keyword evidence="1" id="KW-0255">Endonuclease</keyword>
<reference evidence="1" key="1">
    <citation type="submission" date="2024-07" db="EMBL/GenBank/DDBJ databases">
        <title>Halotolerant mesophilic bacterium Ornithinibacillus sp. 4-3, sp. nov., isolated from soil.</title>
        <authorList>
            <person name="Sidarenka A.V."/>
            <person name="Guliayeva D.E."/>
            <person name="Leanovich S.I."/>
            <person name="Hileuskaya K.S."/>
            <person name="Akhremchuk A.E."/>
            <person name="Sikolenko M.A."/>
            <person name="Valentovich L.N."/>
        </authorList>
    </citation>
    <scope>NUCLEOTIDE SEQUENCE</scope>
    <source>
        <strain evidence="1">4-3</strain>
    </source>
</reference>
<evidence type="ECO:0000313" key="1">
    <source>
        <dbReference type="EMBL" id="XDK34542.1"/>
    </source>
</evidence>
<dbReference type="SUPFAM" id="SSF47781">
    <property type="entry name" value="RuvA domain 2-like"/>
    <property type="match status" value="1"/>
</dbReference>
<dbReference type="InterPro" id="IPR016195">
    <property type="entry name" value="Pol/histidinol_Pase-like"/>
</dbReference>
<dbReference type="SUPFAM" id="SSF89550">
    <property type="entry name" value="PHP domain-like"/>
    <property type="match status" value="1"/>
</dbReference>
<dbReference type="RefSeq" id="WP_368655212.1">
    <property type="nucleotide sequence ID" value="NZ_CP162599.1"/>
</dbReference>
<name>A0AB39HSZ6_9BACI</name>
<organism evidence="1">
    <name type="scientific">Ornithinibacillus sp. 4-3</name>
    <dbReference type="NCBI Taxonomy" id="3231488"/>
    <lineage>
        <taxon>Bacteria</taxon>
        <taxon>Bacillati</taxon>
        <taxon>Bacillota</taxon>
        <taxon>Bacilli</taxon>
        <taxon>Bacillales</taxon>
        <taxon>Bacillaceae</taxon>
        <taxon>Ornithinibacillus</taxon>
    </lineage>
</organism>
<dbReference type="Gene3D" id="3.20.20.140">
    <property type="entry name" value="Metal-dependent hydrolases"/>
    <property type="match status" value="1"/>
</dbReference>
<dbReference type="CDD" id="cd19067">
    <property type="entry name" value="PfuEndoQ-like"/>
    <property type="match status" value="1"/>
</dbReference>
<dbReference type="AlphaFoldDB" id="A0AB39HSZ6"/>
<gene>
    <name evidence="1" type="ORF">AB4Y30_09545</name>
</gene>
<dbReference type="InterPro" id="IPR010994">
    <property type="entry name" value="RuvA_2-like"/>
</dbReference>
<dbReference type="EMBL" id="CP162599">
    <property type="protein sequence ID" value="XDK34542.1"/>
    <property type="molecule type" value="Genomic_DNA"/>
</dbReference>
<dbReference type="PANTHER" id="PTHR40084:SF1">
    <property type="entry name" value="PHOSPHOTRANSFERASE"/>
    <property type="match status" value="1"/>
</dbReference>
<proteinExistence type="predicted"/>
<dbReference type="GO" id="GO:0004519">
    <property type="term" value="F:endonuclease activity"/>
    <property type="evidence" value="ECO:0007669"/>
    <property type="project" value="UniProtKB-KW"/>
</dbReference>
<keyword evidence="1" id="KW-0378">Hydrolase</keyword>
<accession>A0AB39HSZ6</accession>
<protein>
    <submittedName>
        <fullName evidence="1">Endonuclease Q family protein</fullName>
    </submittedName>
</protein>